<sequence length="203" mass="23674">MSIPLRIRVDYDNPNCFATANGKRVFVEREWAEKSMLMDTEAYRDAISRRVEASRLVKATIVENWNGWITCTGDEDDYFDSVDSLLERYADRAAQWKTPDGEDPTEDEIKEALPAWAFCTTEELFHFDIVDAVENYLSDNHHDDARDFITGWDQLEKFWKSWSAKQTNLTSYFIDYSRIVVIDPERFAAELADAQQYLEGTRP</sequence>
<comment type="caution">
    <text evidence="1">The sequence shown here is derived from an EMBL/GenBank/DDBJ whole genome shotgun (WGS) entry which is preliminary data.</text>
</comment>
<dbReference type="Proteomes" id="UP000481876">
    <property type="component" value="Unassembled WGS sequence"/>
</dbReference>
<reference evidence="1 2" key="1">
    <citation type="submission" date="2019-09" db="EMBL/GenBank/DDBJ databases">
        <title>Taxonomic organization of the family Brucellaceae based on a phylogenomic approach.</title>
        <authorList>
            <person name="Leclercq S."/>
            <person name="Cloeckaert A."/>
            <person name="Zygmunt M.S."/>
        </authorList>
    </citation>
    <scope>NUCLEOTIDE SEQUENCE [LARGE SCALE GENOMIC DNA]</scope>
    <source>
        <strain evidence="1 2">LMG 3313</strain>
    </source>
</reference>
<evidence type="ECO:0000313" key="2">
    <source>
        <dbReference type="Proteomes" id="UP000481876"/>
    </source>
</evidence>
<gene>
    <name evidence="1" type="ORF">F9L04_13060</name>
</gene>
<accession>A0A6L3Z5H3</accession>
<dbReference type="AlphaFoldDB" id="A0A6L3Z5H3"/>
<dbReference type="EMBL" id="WBWS01000012">
    <property type="protein sequence ID" value="KAB2768600.1"/>
    <property type="molecule type" value="Genomic_DNA"/>
</dbReference>
<dbReference type="RefSeq" id="WP_151663661.1">
    <property type="nucleotide sequence ID" value="NZ_WBWS01000012.1"/>
</dbReference>
<evidence type="ECO:0000313" key="1">
    <source>
        <dbReference type="EMBL" id="KAB2768600.1"/>
    </source>
</evidence>
<organism evidence="1 2">
    <name type="scientific">Brucella anthropi</name>
    <name type="common">Ochrobactrum anthropi</name>
    <dbReference type="NCBI Taxonomy" id="529"/>
    <lineage>
        <taxon>Bacteria</taxon>
        <taxon>Pseudomonadati</taxon>
        <taxon>Pseudomonadota</taxon>
        <taxon>Alphaproteobacteria</taxon>
        <taxon>Hyphomicrobiales</taxon>
        <taxon>Brucellaceae</taxon>
        <taxon>Brucella/Ochrobactrum group</taxon>
        <taxon>Brucella</taxon>
    </lineage>
</organism>
<proteinExistence type="predicted"/>
<name>A0A6L3Z5H3_BRUAN</name>
<protein>
    <submittedName>
        <fullName evidence="1">Uncharacterized protein</fullName>
    </submittedName>
</protein>